<accession>A0A2P5DXJ5</accession>
<evidence type="ECO:0000313" key="1">
    <source>
        <dbReference type="EMBL" id="PON78018.1"/>
    </source>
</evidence>
<organism evidence="1 2">
    <name type="scientific">Parasponia andersonii</name>
    <name type="common">Sponia andersonii</name>
    <dbReference type="NCBI Taxonomy" id="3476"/>
    <lineage>
        <taxon>Eukaryota</taxon>
        <taxon>Viridiplantae</taxon>
        <taxon>Streptophyta</taxon>
        <taxon>Embryophyta</taxon>
        <taxon>Tracheophyta</taxon>
        <taxon>Spermatophyta</taxon>
        <taxon>Magnoliopsida</taxon>
        <taxon>eudicotyledons</taxon>
        <taxon>Gunneridae</taxon>
        <taxon>Pentapetalae</taxon>
        <taxon>rosids</taxon>
        <taxon>fabids</taxon>
        <taxon>Rosales</taxon>
        <taxon>Cannabaceae</taxon>
        <taxon>Parasponia</taxon>
    </lineage>
</organism>
<proteinExistence type="predicted"/>
<name>A0A2P5DXJ5_PARAD</name>
<dbReference type="Proteomes" id="UP000237105">
    <property type="component" value="Unassembled WGS sequence"/>
</dbReference>
<dbReference type="AlphaFoldDB" id="A0A2P5DXJ5"/>
<dbReference type="EMBL" id="JXTB01000011">
    <property type="protein sequence ID" value="PON78018.1"/>
    <property type="molecule type" value="Genomic_DNA"/>
</dbReference>
<keyword evidence="2" id="KW-1185">Reference proteome</keyword>
<protein>
    <submittedName>
        <fullName evidence="1">Uncharacterized protein</fullName>
    </submittedName>
</protein>
<sequence>MCIGREHYVTLRSFGSQNPNIIVHGSKIFFIYCLPKKTEEDLRTCVSSSMVEFCYAMQFAAL</sequence>
<reference evidence="2" key="1">
    <citation type="submission" date="2016-06" db="EMBL/GenBank/DDBJ databases">
        <title>Parallel loss of symbiosis genes in relatives of nitrogen-fixing non-legume Parasponia.</title>
        <authorList>
            <person name="Van Velzen R."/>
            <person name="Holmer R."/>
            <person name="Bu F."/>
            <person name="Rutten L."/>
            <person name="Van Zeijl A."/>
            <person name="Liu W."/>
            <person name="Santuari L."/>
            <person name="Cao Q."/>
            <person name="Sharma T."/>
            <person name="Shen D."/>
            <person name="Roswanjaya Y."/>
            <person name="Wardhani T."/>
            <person name="Kalhor M.S."/>
            <person name="Jansen J."/>
            <person name="Van den Hoogen J."/>
            <person name="Gungor B."/>
            <person name="Hartog M."/>
            <person name="Hontelez J."/>
            <person name="Verver J."/>
            <person name="Yang W.-C."/>
            <person name="Schijlen E."/>
            <person name="Repin R."/>
            <person name="Schilthuizen M."/>
            <person name="Schranz E."/>
            <person name="Heidstra R."/>
            <person name="Miyata K."/>
            <person name="Fedorova E."/>
            <person name="Kohlen W."/>
            <person name="Bisseling T."/>
            <person name="Smit S."/>
            <person name="Geurts R."/>
        </authorList>
    </citation>
    <scope>NUCLEOTIDE SEQUENCE [LARGE SCALE GENOMIC DNA]</scope>
    <source>
        <strain evidence="2">cv. WU1-14</strain>
    </source>
</reference>
<gene>
    <name evidence="1" type="ORF">PanWU01x14_023720</name>
</gene>
<comment type="caution">
    <text evidence="1">The sequence shown here is derived from an EMBL/GenBank/DDBJ whole genome shotgun (WGS) entry which is preliminary data.</text>
</comment>
<evidence type="ECO:0000313" key="2">
    <source>
        <dbReference type="Proteomes" id="UP000237105"/>
    </source>
</evidence>